<dbReference type="EMBL" id="JAUSYP010000001">
    <property type="protein sequence ID" value="MDQ0748243.1"/>
    <property type="molecule type" value="Genomic_DNA"/>
</dbReference>
<name>A0ABU0QLJ4_9ACTN</name>
<proteinExistence type="predicted"/>
<feature type="region of interest" description="Disordered" evidence="1">
    <location>
        <begin position="1"/>
        <end position="28"/>
    </location>
</feature>
<comment type="caution">
    <text evidence="2">The sequence shown here is derived from an EMBL/GenBank/DDBJ whole genome shotgun (WGS) entry which is preliminary data.</text>
</comment>
<evidence type="ECO:0000256" key="1">
    <source>
        <dbReference type="SAM" id="MobiDB-lite"/>
    </source>
</evidence>
<reference evidence="2 3" key="1">
    <citation type="submission" date="2023-07" db="EMBL/GenBank/DDBJ databases">
        <title>Comparative genomics of wheat-associated soil bacteria to identify genetic determinants of phenazine resistance.</title>
        <authorList>
            <person name="Mouncey N."/>
        </authorList>
    </citation>
    <scope>NUCLEOTIDE SEQUENCE [LARGE SCALE GENOMIC DNA]</scope>
    <source>
        <strain evidence="2 3">B3I12</strain>
    </source>
</reference>
<sequence>MDQTPAGDHTVGVGLPLLQPESAGPVPAQPLDLRERALVEEEFQALAGRQLAFGVLGIGGRLARTAPDGGAQFGEFVRTGPQVRGTGWRCDPLHDVAHVLPFLKESTGALTAAQAAAIT</sequence>
<evidence type="ECO:0000313" key="2">
    <source>
        <dbReference type="EMBL" id="MDQ0748243.1"/>
    </source>
</evidence>
<dbReference type="Proteomes" id="UP001232755">
    <property type="component" value="Unassembled WGS sequence"/>
</dbReference>
<organism evidence="2 3">
    <name type="scientific">Streptomyces africanus</name>
    <dbReference type="NCBI Taxonomy" id="231024"/>
    <lineage>
        <taxon>Bacteria</taxon>
        <taxon>Bacillati</taxon>
        <taxon>Actinomycetota</taxon>
        <taxon>Actinomycetes</taxon>
        <taxon>Kitasatosporales</taxon>
        <taxon>Streptomycetaceae</taxon>
        <taxon>Streptomyces</taxon>
    </lineage>
</organism>
<protein>
    <submittedName>
        <fullName evidence="2">Uncharacterized protein</fullName>
    </submittedName>
</protein>
<gene>
    <name evidence="2" type="ORF">QF034_002474</name>
</gene>
<keyword evidence="3" id="KW-1185">Reference proteome</keyword>
<accession>A0ABU0QLJ4</accession>
<evidence type="ECO:0000313" key="3">
    <source>
        <dbReference type="Proteomes" id="UP001232755"/>
    </source>
</evidence>